<feature type="repeat" description="ANK" evidence="7">
    <location>
        <begin position="246"/>
        <end position="268"/>
    </location>
</feature>
<evidence type="ECO:0000256" key="7">
    <source>
        <dbReference type="PROSITE-ProRule" id="PRU00023"/>
    </source>
</evidence>
<feature type="repeat" description="ANK" evidence="7">
    <location>
        <begin position="105"/>
        <end position="137"/>
    </location>
</feature>
<dbReference type="SUPFAM" id="SSF48403">
    <property type="entry name" value="Ankyrin repeat"/>
    <property type="match status" value="1"/>
</dbReference>
<organism evidence="10 11">
    <name type="scientific">Dendrobium thyrsiflorum</name>
    <name type="common">Pinecone-like raceme dendrobium</name>
    <name type="synonym">Orchid</name>
    <dbReference type="NCBI Taxonomy" id="117978"/>
    <lineage>
        <taxon>Eukaryota</taxon>
        <taxon>Viridiplantae</taxon>
        <taxon>Streptophyta</taxon>
        <taxon>Embryophyta</taxon>
        <taxon>Tracheophyta</taxon>
        <taxon>Spermatophyta</taxon>
        <taxon>Magnoliopsida</taxon>
        <taxon>Liliopsida</taxon>
        <taxon>Asparagales</taxon>
        <taxon>Orchidaceae</taxon>
        <taxon>Epidendroideae</taxon>
        <taxon>Malaxideae</taxon>
        <taxon>Dendrobiinae</taxon>
        <taxon>Dendrobium</taxon>
    </lineage>
</organism>
<evidence type="ECO:0000256" key="6">
    <source>
        <dbReference type="ARBA" id="ARBA00023136"/>
    </source>
</evidence>
<dbReference type="PANTHER" id="PTHR24186">
    <property type="entry name" value="PROTEIN PHOSPHATASE 1 REGULATORY SUBUNIT"/>
    <property type="match status" value="1"/>
</dbReference>
<dbReference type="PROSITE" id="PS50297">
    <property type="entry name" value="ANK_REP_REGION"/>
    <property type="match status" value="3"/>
</dbReference>
<evidence type="ECO:0000259" key="9">
    <source>
        <dbReference type="Pfam" id="PF13962"/>
    </source>
</evidence>
<feature type="transmembrane region" description="Helical" evidence="8">
    <location>
        <begin position="386"/>
        <end position="409"/>
    </location>
</feature>
<dbReference type="Pfam" id="PF00023">
    <property type="entry name" value="Ank"/>
    <property type="match status" value="1"/>
</dbReference>
<keyword evidence="6 8" id="KW-0472">Membrane</keyword>
<dbReference type="InterPro" id="IPR036770">
    <property type="entry name" value="Ankyrin_rpt-contain_sf"/>
</dbReference>
<evidence type="ECO:0000313" key="11">
    <source>
        <dbReference type="Proteomes" id="UP001552299"/>
    </source>
</evidence>
<dbReference type="Pfam" id="PF13962">
    <property type="entry name" value="PGG"/>
    <property type="match status" value="1"/>
</dbReference>
<dbReference type="Gene3D" id="1.25.40.20">
    <property type="entry name" value="Ankyrin repeat-containing domain"/>
    <property type="match status" value="2"/>
</dbReference>
<name>A0ABD0VPK8_DENTH</name>
<evidence type="ECO:0000256" key="2">
    <source>
        <dbReference type="ARBA" id="ARBA00022692"/>
    </source>
</evidence>
<evidence type="ECO:0000256" key="8">
    <source>
        <dbReference type="SAM" id="Phobius"/>
    </source>
</evidence>
<evidence type="ECO:0000256" key="5">
    <source>
        <dbReference type="ARBA" id="ARBA00023043"/>
    </source>
</evidence>
<proteinExistence type="predicted"/>
<comment type="subcellular location">
    <subcellularLocation>
        <location evidence="1">Membrane</location>
        <topology evidence="1">Multi-pass membrane protein</topology>
    </subcellularLocation>
</comment>
<feature type="transmembrane region" description="Helical" evidence="8">
    <location>
        <begin position="344"/>
        <end position="366"/>
    </location>
</feature>
<accession>A0ABD0VPK8</accession>
<evidence type="ECO:0000256" key="3">
    <source>
        <dbReference type="ARBA" id="ARBA00022737"/>
    </source>
</evidence>
<evidence type="ECO:0000256" key="4">
    <source>
        <dbReference type="ARBA" id="ARBA00022989"/>
    </source>
</evidence>
<sequence length="491" mass="54490">MHPSCLSTMRAGDMDGLHALLEEDRTRFYGMTVKGNSILHIAASLGHVWPITEACNNFEWDLLQHQNLKGDTILHCVARAGHDHILSLLIDHQEVRQMTKMQNRRGDSALHEAARGGDVKAVRQLLAVGENMASRVNGDGESPLYLAAVRGSVETVEMLLGCALVNYRGPRGQTALHAAVCRSYASKDDVDVIKEILHHCPDATELTDGDGNNFLHVAAKKRATKVVKLVLSNPLLRQNINETDHEGNTPLHLAAMDNNIDIIRLLLSDSRVDKNVINRKGLTPFDVVSSIDDSKFLLRKIRMIRRLHYTGSKLGPHRRDIVMGKDQQRPEEELKQYITLANNLAIVAVLIATVTFAAAFTLPGGYNSDDNNQGQGVAILAKKVAFKVFLISNTIAMASSISVTCLLIFSGTRDRDIRWCIVFVAMAYMWVALGGMLVEFSTGIYVVVVSQCRWLADFICGIAFCIPFIVCLSLRYIKLILNRIDDRLVRN</sequence>
<keyword evidence="5 7" id="KW-0040">ANK repeat</keyword>
<evidence type="ECO:0000313" key="10">
    <source>
        <dbReference type="EMBL" id="KAL0926690.1"/>
    </source>
</evidence>
<keyword evidence="4 8" id="KW-1133">Transmembrane helix</keyword>
<feature type="transmembrane region" description="Helical" evidence="8">
    <location>
        <begin position="421"/>
        <end position="448"/>
    </location>
</feature>
<comment type="caution">
    <text evidence="10">The sequence shown here is derived from an EMBL/GenBank/DDBJ whole genome shotgun (WGS) entry which is preliminary data.</text>
</comment>
<dbReference type="SMART" id="SM00248">
    <property type="entry name" value="ANK"/>
    <property type="match status" value="6"/>
</dbReference>
<dbReference type="PROSITE" id="PS50088">
    <property type="entry name" value="ANK_REPEAT"/>
    <property type="match status" value="3"/>
</dbReference>
<protein>
    <recommendedName>
        <fullName evidence="9">PGG domain-containing protein</fullName>
    </recommendedName>
</protein>
<dbReference type="InterPro" id="IPR002110">
    <property type="entry name" value="Ankyrin_rpt"/>
</dbReference>
<dbReference type="GO" id="GO:0016020">
    <property type="term" value="C:membrane"/>
    <property type="evidence" value="ECO:0007669"/>
    <property type="project" value="UniProtKB-SubCell"/>
</dbReference>
<keyword evidence="3" id="KW-0677">Repeat</keyword>
<dbReference type="PANTHER" id="PTHR24186:SF50">
    <property type="entry name" value="ANKYRIN REPEAT-CONTAINING PROTEIN ITN1-LIKE ISOFORM X1"/>
    <property type="match status" value="1"/>
</dbReference>
<keyword evidence="2 8" id="KW-0812">Transmembrane</keyword>
<dbReference type="AlphaFoldDB" id="A0ABD0VPK8"/>
<reference evidence="10 11" key="1">
    <citation type="journal article" date="2024" name="Plant Biotechnol. J.">
        <title>Dendrobium thyrsiflorum genome and its molecular insights into genes involved in important horticultural traits.</title>
        <authorList>
            <person name="Chen B."/>
            <person name="Wang J.Y."/>
            <person name="Zheng P.J."/>
            <person name="Li K.L."/>
            <person name="Liang Y.M."/>
            <person name="Chen X.F."/>
            <person name="Zhang C."/>
            <person name="Zhao X."/>
            <person name="He X."/>
            <person name="Zhang G.Q."/>
            <person name="Liu Z.J."/>
            <person name="Xu Q."/>
        </authorList>
    </citation>
    <scope>NUCLEOTIDE SEQUENCE [LARGE SCALE GENOMIC DNA]</scope>
    <source>
        <strain evidence="10">GZMU011</strain>
    </source>
</reference>
<gene>
    <name evidence="10" type="ORF">M5K25_002934</name>
</gene>
<feature type="repeat" description="ANK" evidence="7">
    <location>
        <begin position="139"/>
        <end position="160"/>
    </location>
</feature>
<dbReference type="EMBL" id="JANQDX010000003">
    <property type="protein sequence ID" value="KAL0926690.1"/>
    <property type="molecule type" value="Genomic_DNA"/>
</dbReference>
<feature type="transmembrane region" description="Helical" evidence="8">
    <location>
        <begin position="454"/>
        <end position="477"/>
    </location>
</feature>
<dbReference type="InterPro" id="IPR026961">
    <property type="entry name" value="PGG_dom"/>
</dbReference>
<keyword evidence="11" id="KW-1185">Reference proteome</keyword>
<feature type="domain" description="PGG" evidence="9">
    <location>
        <begin position="339"/>
        <end position="447"/>
    </location>
</feature>
<dbReference type="Proteomes" id="UP001552299">
    <property type="component" value="Unassembled WGS sequence"/>
</dbReference>
<evidence type="ECO:0000256" key="1">
    <source>
        <dbReference type="ARBA" id="ARBA00004141"/>
    </source>
</evidence>
<dbReference type="Pfam" id="PF12796">
    <property type="entry name" value="Ank_2"/>
    <property type="match status" value="2"/>
</dbReference>